<dbReference type="Proteomes" id="UP001055712">
    <property type="component" value="Unassembled WGS sequence"/>
</dbReference>
<feature type="region of interest" description="Disordered" evidence="1">
    <location>
        <begin position="23"/>
        <end position="160"/>
    </location>
</feature>
<gene>
    <name evidence="2" type="ORF">D9Q98_008183</name>
</gene>
<proteinExistence type="predicted"/>
<evidence type="ECO:0000256" key="1">
    <source>
        <dbReference type="SAM" id="MobiDB-lite"/>
    </source>
</evidence>
<reference evidence="2" key="2">
    <citation type="submission" date="2020-11" db="EMBL/GenBank/DDBJ databases">
        <authorList>
            <person name="Cecchin M."/>
            <person name="Marcolungo L."/>
            <person name="Rossato M."/>
            <person name="Girolomoni L."/>
            <person name="Cosentino E."/>
            <person name="Cuine S."/>
            <person name="Li-Beisson Y."/>
            <person name="Delledonne M."/>
            <person name="Ballottari M."/>
        </authorList>
    </citation>
    <scope>NUCLEOTIDE SEQUENCE</scope>
    <source>
        <strain evidence="2">211/11P</strain>
        <tissue evidence="2">Whole cell</tissue>
    </source>
</reference>
<keyword evidence="3" id="KW-1185">Reference proteome</keyword>
<comment type="caution">
    <text evidence="2">The sequence shown here is derived from an EMBL/GenBank/DDBJ whole genome shotgun (WGS) entry which is preliminary data.</text>
</comment>
<dbReference type="AlphaFoldDB" id="A0A9D4TG56"/>
<dbReference type="OrthoDB" id="10495309at2759"/>
<accession>A0A9D4TG56</accession>
<dbReference type="EMBL" id="SIDB01000012">
    <property type="protein sequence ID" value="KAI3424797.1"/>
    <property type="molecule type" value="Genomic_DNA"/>
</dbReference>
<feature type="compositionally biased region" description="Polar residues" evidence="1">
    <location>
        <begin position="200"/>
        <end position="210"/>
    </location>
</feature>
<evidence type="ECO:0000313" key="3">
    <source>
        <dbReference type="Proteomes" id="UP001055712"/>
    </source>
</evidence>
<feature type="compositionally biased region" description="Polar residues" evidence="1">
    <location>
        <begin position="84"/>
        <end position="107"/>
    </location>
</feature>
<protein>
    <submittedName>
        <fullName evidence="2">Uncharacterized protein</fullName>
    </submittedName>
</protein>
<sequence>MQSVKGTAEAVKEGVVQGAQRVAAFIGGGGEPDQATDSASASRSGSEQEGHPASGSQDAGPLHSMKQSAVQALEGVKMRLHLGSPSNNASGSGMTASGDADTSSGSPVASAMCQRTGEPMHMAKAAEGRNQAQDNSVNHALHSAFRPEPYERPETSAFPETLGDALAVTQMRDLPNNPSSIASPTTAEVGDRDVEPATLNPFSTGARSKL</sequence>
<feature type="compositionally biased region" description="Polar residues" evidence="1">
    <location>
        <begin position="35"/>
        <end position="47"/>
    </location>
</feature>
<feature type="compositionally biased region" description="Polar residues" evidence="1">
    <location>
        <begin position="176"/>
        <end position="186"/>
    </location>
</feature>
<reference evidence="2" key="1">
    <citation type="journal article" date="2019" name="Plant J.">
        <title>Chlorella vulgaris genome assembly and annotation reveals the molecular basis for metabolic acclimation to high light conditions.</title>
        <authorList>
            <person name="Cecchin M."/>
            <person name="Marcolungo L."/>
            <person name="Rossato M."/>
            <person name="Girolomoni L."/>
            <person name="Cosentino E."/>
            <person name="Cuine S."/>
            <person name="Li-Beisson Y."/>
            <person name="Delledonne M."/>
            <person name="Ballottari M."/>
        </authorList>
    </citation>
    <scope>NUCLEOTIDE SEQUENCE</scope>
    <source>
        <strain evidence="2">211/11P</strain>
    </source>
</reference>
<name>A0A9D4TG56_CHLVU</name>
<evidence type="ECO:0000313" key="2">
    <source>
        <dbReference type="EMBL" id="KAI3424797.1"/>
    </source>
</evidence>
<organism evidence="2 3">
    <name type="scientific">Chlorella vulgaris</name>
    <name type="common">Green alga</name>
    <dbReference type="NCBI Taxonomy" id="3077"/>
    <lineage>
        <taxon>Eukaryota</taxon>
        <taxon>Viridiplantae</taxon>
        <taxon>Chlorophyta</taxon>
        <taxon>core chlorophytes</taxon>
        <taxon>Trebouxiophyceae</taxon>
        <taxon>Chlorellales</taxon>
        <taxon>Chlorellaceae</taxon>
        <taxon>Chlorella clade</taxon>
        <taxon>Chlorella</taxon>
    </lineage>
</organism>
<feature type="region of interest" description="Disordered" evidence="1">
    <location>
        <begin position="173"/>
        <end position="210"/>
    </location>
</feature>